<proteinExistence type="predicted"/>
<dbReference type="Proteomes" id="UP000769157">
    <property type="component" value="Unassembled WGS sequence"/>
</dbReference>
<comment type="caution">
    <text evidence="1">The sequence shown here is derived from an EMBL/GenBank/DDBJ whole genome shotgun (WGS) entry which is preliminary data.</text>
</comment>
<dbReference type="AlphaFoldDB" id="A0A9P8PC92"/>
<name>A0A9P8PC92_9ASCO</name>
<dbReference type="GeneID" id="70234358"/>
<keyword evidence="2" id="KW-1185">Reference proteome</keyword>
<reference evidence="1" key="2">
    <citation type="submission" date="2021-01" db="EMBL/GenBank/DDBJ databases">
        <authorList>
            <person name="Schikora-Tamarit M.A."/>
        </authorList>
    </citation>
    <scope>NUCLEOTIDE SEQUENCE</scope>
    <source>
        <strain evidence="1">CBS6075</strain>
    </source>
</reference>
<sequence length="370" mass="40342">MAKKPSKVQELAERYGQPASLERRIKNIDARTNKTITDRKYLDKLRADLALWKAAETKEVPQQPQRTIKLFKNSLFYDEELNPAGRGLPIAGKTHTVGAHGAPQIATLHSLYISNCFHSDALYTTGIHESTYFSLAKSFSTSSTAWVRTLSWNLEFCSSACTLEITVEANCSCSCCLTWASYLTHESKTDLASEATATFCLSSKASASKAAVSLDISKRALVVETTSLRLETWSILLLTASTCSDLALFKIPTTLSIWFLAISPYNGATTLEISATNPRNVTNKMDSSLTTYSSEEMAYTEAAAVVARIPVLERNELPGSESINELALDLGSTGVDRHLMPTALWPRVVIGLAEAGRLVNGALILLTSNC</sequence>
<dbReference type="OrthoDB" id="3984863at2759"/>
<evidence type="ECO:0000313" key="2">
    <source>
        <dbReference type="Proteomes" id="UP000769157"/>
    </source>
</evidence>
<gene>
    <name evidence="1" type="ORF">OGAPHI_002391</name>
</gene>
<protein>
    <submittedName>
        <fullName evidence="1">Uncharacterized protein</fullName>
    </submittedName>
</protein>
<dbReference type="RefSeq" id="XP_046063051.1">
    <property type="nucleotide sequence ID" value="XM_046203256.1"/>
</dbReference>
<organism evidence="1 2">
    <name type="scientific">Ogataea philodendri</name>
    <dbReference type="NCBI Taxonomy" id="1378263"/>
    <lineage>
        <taxon>Eukaryota</taxon>
        <taxon>Fungi</taxon>
        <taxon>Dikarya</taxon>
        <taxon>Ascomycota</taxon>
        <taxon>Saccharomycotina</taxon>
        <taxon>Pichiomycetes</taxon>
        <taxon>Pichiales</taxon>
        <taxon>Pichiaceae</taxon>
        <taxon>Ogataea</taxon>
    </lineage>
</organism>
<dbReference type="EMBL" id="JAEUBE010000158">
    <property type="protein sequence ID" value="KAH3668637.1"/>
    <property type="molecule type" value="Genomic_DNA"/>
</dbReference>
<evidence type="ECO:0000313" key="1">
    <source>
        <dbReference type="EMBL" id="KAH3668637.1"/>
    </source>
</evidence>
<reference evidence="1" key="1">
    <citation type="journal article" date="2021" name="Open Biol.">
        <title>Shared evolutionary footprints suggest mitochondrial oxidative damage underlies multiple complex I losses in fungi.</title>
        <authorList>
            <person name="Schikora-Tamarit M.A."/>
            <person name="Marcet-Houben M."/>
            <person name="Nosek J."/>
            <person name="Gabaldon T."/>
        </authorList>
    </citation>
    <scope>NUCLEOTIDE SEQUENCE</scope>
    <source>
        <strain evidence="1">CBS6075</strain>
    </source>
</reference>
<accession>A0A9P8PC92</accession>